<evidence type="ECO:0000313" key="1">
    <source>
        <dbReference type="EMBL" id="KAI0059244.1"/>
    </source>
</evidence>
<sequence>MAASDKLSPPPEQPHVVDSSARIWSIYLTHAEKFDKALVESWKGDMDGILIFSGLFSAVVSTFLVASDVDLQKQTPDPSAILLSQVTALLAQLSNTTQPTVPPLVQKNSITAPLWINCLWFLSLFCSLSCALAATLVQQWSRTYLQGTDARSAPHERARMRTYLRTGVDTFRVQSLVAGIPLLLHIAVGLFTAGLLVFLFTVNSILARVVLAFVVPSFVVYAILTILPVFFFSSPYKTP</sequence>
<proteinExistence type="predicted"/>
<keyword evidence="2" id="KW-1185">Reference proteome</keyword>
<reference evidence="1" key="2">
    <citation type="journal article" date="2022" name="New Phytol.">
        <title>Evolutionary transition to the ectomycorrhizal habit in the genomes of a hyperdiverse lineage of mushroom-forming fungi.</title>
        <authorList>
            <person name="Looney B."/>
            <person name="Miyauchi S."/>
            <person name="Morin E."/>
            <person name="Drula E."/>
            <person name="Courty P.E."/>
            <person name="Kohler A."/>
            <person name="Kuo A."/>
            <person name="LaButti K."/>
            <person name="Pangilinan J."/>
            <person name="Lipzen A."/>
            <person name="Riley R."/>
            <person name="Andreopoulos W."/>
            <person name="He G."/>
            <person name="Johnson J."/>
            <person name="Nolan M."/>
            <person name="Tritt A."/>
            <person name="Barry K.W."/>
            <person name="Grigoriev I.V."/>
            <person name="Nagy L.G."/>
            <person name="Hibbett D."/>
            <person name="Henrissat B."/>
            <person name="Matheny P.B."/>
            <person name="Labbe J."/>
            <person name="Martin F.M."/>
        </authorList>
    </citation>
    <scope>NUCLEOTIDE SEQUENCE</scope>
    <source>
        <strain evidence="1">HHB10654</strain>
    </source>
</reference>
<dbReference type="EMBL" id="MU277228">
    <property type="protein sequence ID" value="KAI0059244.1"/>
    <property type="molecule type" value="Genomic_DNA"/>
</dbReference>
<protein>
    <submittedName>
        <fullName evidence="1">Uncharacterized protein</fullName>
    </submittedName>
</protein>
<accession>A0ACB8SRM3</accession>
<comment type="caution">
    <text evidence="1">The sequence shown here is derived from an EMBL/GenBank/DDBJ whole genome shotgun (WGS) entry which is preliminary data.</text>
</comment>
<feature type="non-terminal residue" evidence="1">
    <location>
        <position position="239"/>
    </location>
</feature>
<name>A0ACB8SRM3_9AGAM</name>
<gene>
    <name evidence="1" type="ORF">BV25DRAFT_1809502</name>
</gene>
<organism evidence="1 2">
    <name type="scientific">Artomyces pyxidatus</name>
    <dbReference type="NCBI Taxonomy" id="48021"/>
    <lineage>
        <taxon>Eukaryota</taxon>
        <taxon>Fungi</taxon>
        <taxon>Dikarya</taxon>
        <taxon>Basidiomycota</taxon>
        <taxon>Agaricomycotina</taxon>
        <taxon>Agaricomycetes</taxon>
        <taxon>Russulales</taxon>
        <taxon>Auriscalpiaceae</taxon>
        <taxon>Artomyces</taxon>
    </lineage>
</organism>
<evidence type="ECO:0000313" key="2">
    <source>
        <dbReference type="Proteomes" id="UP000814140"/>
    </source>
</evidence>
<reference evidence="1" key="1">
    <citation type="submission" date="2021-03" db="EMBL/GenBank/DDBJ databases">
        <authorList>
            <consortium name="DOE Joint Genome Institute"/>
            <person name="Ahrendt S."/>
            <person name="Looney B.P."/>
            <person name="Miyauchi S."/>
            <person name="Morin E."/>
            <person name="Drula E."/>
            <person name="Courty P.E."/>
            <person name="Chicoki N."/>
            <person name="Fauchery L."/>
            <person name="Kohler A."/>
            <person name="Kuo A."/>
            <person name="Labutti K."/>
            <person name="Pangilinan J."/>
            <person name="Lipzen A."/>
            <person name="Riley R."/>
            <person name="Andreopoulos W."/>
            <person name="He G."/>
            <person name="Johnson J."/>
            <person name="Barry K.W."/>
            <person name="Grigoriev I.V."/>
            <person name="Nagy L."/>
            <person name="Hibbett D."/>
            <person name="Henrissat B."/>
            <person name="Matheny P.B."/>
            <person name="Labbe J."/>
            <person name="Martin F."/>
        </authorList>
    </citation>
    <scope>NUCLEOTIDE SEQUENCE</scope>
    <source>
        <strain evidence="1">HHB10654</strain>
    </source>
</reference>
<dbReference type="Proteomes" id="UP000814140">
    <property type="component" value="Unassembled WGS sequence"/>
</dbReference>